<evidence type="ECO:0000256" key="8">
    <source>
        <dbReference type="SAM" id="SignalP"/>
    </source>
</evidence>
<keyword evidence="12" id="KW-1185">Reference proteome</keyword>
<dbReference type="SMART" id="SM00078">
    <property type="entry name" value="IlGF"/>
    <property type="match status" value="1"/>
</dbReference>
<dbReference type="InterPro" id="IPR016179">
    <property type="entry name" value="Insulin-like"/>
</dbReference>
<organism evidence="10 11">
    <name type="scientific">Heterocephalus glaber</name>
    <name type="common">Naked mole rat</name>
    <dbReference type="NCBI Taxonomy" id="10181"/>
    <lineage>
        <taxon>Eukaryota</taxon>
        <taxon>Metazoa</taxon>
        <taxon>Chordata</taxon>
        <taxon>Craniata</taxon>
        <taxon>Vertebrata</taxon>
        <taxon>Euteleostomi</taxon>
        <taxon>Mammalia</taxon>
        <taxon>Eutheria</taxon>
        <taxon>Euarchontoglires</taxon>
        <taxon>Glires</taxon>
        <taxon>Rodentia</taxon>
        <taxon>Hystricomorpha</taxon>
        <taxon>Bathyergidae</taxon>
        <taxon>Heterocephalus</taxon>
    </lineage>
</organism>
<dbReference type="eggNOG" id="ENOG502S9UT">
    <property type="taxonomic scope" value="Eukaryota"/>
</dbReference>
<evidence type="ECO:0000313" key="10">
    <source>
        <dbReference type="EMBL" id="EHB12307.1"/>
    </source>
</evidence>
<protein>
    <submittedName>
        <fullName evidence="10 13">Insulin-like peptide INSL5</fullName>
    </submittedName>
</protein>
<dbReference type="CDD" id="cd04365">
    <property type="entry name" value="IlGF_relaxin_like"/>
    <property type="match status" value="1"/>
</dbReference>
<evidence type="ECO:0000256" key="1">
    <source>
        <dbReference type="ARBA" id="ARBA00004613"/>
    </source>
</evidence>
<dbReference type="OrthoDB" id="9443437at2759"/>
<feature type="chain" id="PRO_5044732696" evidence="8">
    <location>
        <begin position="23"/>
        <end position="131"/>
    </location>
</feature>
<dbReference type="GO" id="GO:2000253">
    <property type="term" value="P:positive regulation of feeding behavior"/>
    <property type="evidence" value="ECO:0007669"/>
    <property type="project" value="Ensembl"/>
</dbReference>
<dbReference type="GO" id="GO:0005576">
    <property type="term" value="C:extracellular region"/>
    <property type="evidence" value="ECO:0007669"/>
    <property type="project" value="UniProtKB-SubCell"/>
</dbReference>
<dbReference type="InterPro" id="IPR036438">
    <property type="entry name" value="Insulin-like_sf"/>
</dbReference>
<feature type="signal peptide" evidence="8">
    <location>
        <begin position="1"/>
        <end position="22"/>
    </location>
</feature>
<dbReference type="Proteomes" id="UP000006813">
    <property type="component" value="Unassembled WGS sequence"/>
</dbReference>
<keyword evidence="8" id="KW-0732">Signal</keyword>
<sequence>MRGPVFTLFLFSVLFAVSEVRGTDTVKLCGLDYVRTVVYICATARWRRQAEGTLPGLQAERRSDLHREASQEILARNLAKLDFSGEELVQEEQVPTEGLRETKKHLAMSRRDLQTLCCTEGCSMTELSGLC</sequence>
<keyword evidence="4 7" id="KW-0964">Secreted</keyword>
<dbReference type="InParanoid" id="G5BSP6"/>
<feature type="domain" description="Insulin-like" evidence="9">
    <location>
        <begin position="26"/>
        <end position="131"/>
    </location>
</feature>
<dbReference type="InterPro" id="IPR051777">
    <property type="entry name" value="Insulin-like_neuro_ligands"/>
</dbReference>
<dbReference type="SUPFAM" id="SSF56994">
    <property type="entry name" value="Insulin-like"/>
    <property type="match status" value="1"/>
</dbReference>
<name>G5BSP6_HETGA</name>
<dbReference type="OMA" id="YVRTVVY"/>
<dbReference type="GeneID" id="101702142"/>
<dbReference type="STRING" id="10181.G5BSP6"/>
<dbReference type="EMBL" id="JH171648">
    <property type="protein sequence ID" value="EHB12307.1"/>
    <property type="molecule type" value="Genomic_DNA"/>
</dbReference>
<dbReference type="GO" id="GO:0005179">
    <property type="term" value="F:hormone activity"/>
    <property type="evidence" value="ECO:0007669"/>
    <property type="project" value="UniProtKB-KW"/>
</dbReference>
<dbReference type="Pfam" id="PF00049">
    <property type="entry name" value="Insulin"/>
    <property type="match status" value="1"/>
</dbReference>
<dbReference type="RefSeq" id="XP_004841553.1">
    <property type="nucleotide sequence ID" value="XM_004841496.2"/>
</dbReference>
<evidence type="ECO:0000313" key="11">
    <source>
        <dbReference type="Proteomes" id="UP000006813"/>
    </source>
</evidence>
<dbReference type="PANTHER" id="PTHR20968:SF2">
    <property type="entry name" value="INSULIN-LIKE PEPTIDE INSL5"/>
    <property type="match status" value="1"/>
</dbReference>
<accession>G5BSP6</accession>
<evidence type="ECO:0000313" key="13">
    <source>
        <dbReference type="RefSeq" id="XP_004841553.1"/>
    </source>
</evidence>
<keyword evidence="5" id="KW-0372">Hormone</keyword>
<evidence type="ECO:0000256" key="5">
    <source>
        <dbReference type="ARBA" id="ARBA00022702"/>
    </source>
</evidence>
<evidence type="ECO:0000313" key="12">
    <source>
        <dbReference type="Proteomes" id="UP000694906"/>
    </source>
</evidence>
<evidence type="ECO:0000256" key="4">
    <source>
        <dbReference type="ARBA" id="ARBA00022525"/>
    </source>
</evidence>
<reference evidence="13" key="2">
    <citation type="submission" date="2025-04" db="UniProtKB">
        <authorList>
            <consortium name="RefSeq"/>
        </authorList>
    </citation>
    <scope>IDENTIFICATION</scope>
</reference>
<evidence type="ECO:0000256" key="2">
    <source>
        <dbReference type="ARBA" id="ARBA00009034"/>
    </source>
</evidence>
<comment type="similarity">
    <text evidence="2 7">Belongs to the insulin family.</text>
</comment>
<dbReference type="PROSITE" id="PS00262">
    <property type="entry name" value="INSULIN"/>
    <property type="match status" value="1"/>
</dbReference>
<comment type="subunit">
    <text evidence="3">Heterodimer of a B chain and an A chain linked by two disulfide bonds.</text>
</comment>
<dbReference type="Proteomes" id="UP000694906">
    <property type="component" value="Unplaced"/>
</dbReference>
<comment type="subcellular location">
    <subcellularLocation>
        <location evidence="1 7">Secreted</location>
    </subcellularLocation>
</comment>
<reference evidence="10 11" key="1">
    <citation type="journal article" date="2011" name="Nature">
        <title>Genome sequencing reveals insights into physiology and longevity of the naked mole rat.</title>
        <authorList>
            <person name="Kim E.B."/>
            <person name="Fang X."/>
            <person name="Fushan A.A."/>
            <person name="Huang Z."/>
            <person name="Lobanov A.V."/>
            <person name="Han L."/>
            <person name="Marino S.M."/>
            <person name="Sun X."/>
            <person name="Turanov A.A."/>
            <person name="Yang P."/>
            <person name="Yim S.H."/>
            <person name="Zhao X."/>
            <person name="Kasaikina M.V."/>
            <person name="Stoletzki N."/>
            <person name="Peng C."/>
            <person name="Polak P."/>
            <person name="Xiong Z."/>
            <person name="Kiezun A."/>
            <person name="Zhu Y."/>
            <person name="Chen Y."/>
            <person name="Kryukov G.V."/>
            <person name="Zhang Q."/>
            <person name="Peshkin L."/>
            <person name="Yang L."/>
            <person name="Bronson R.T."/>
            <person name="Buffenstein R."/>
            <person name="Wang B."/>
            <person name="Han C."/>
            <person name="Li Q."/>
            <person name="Chen L."/>
            <person name="Zhao W."/>
            <person name="Sunyaev S.R."/>
            <person name="Park T.J."/>
            <person name="Zhang G."/>
            <person name="Wang J."/>
            <person name="Gladyshev V.N."/>
        </authorList>
    </citation>
    <scope>NUCLEOTIDE SEQUENCE [LARGE SCALE GENOMIC DNA]</scope>
</reference>
<evidence type="ECO:0000256" key="7">
    <source>
        <dbReference type="RuleBase" id="RU000406"/>
    </source>
</evidence>
<dbReference type="CTD" id="10022"/>
<evidence type="ECO:0000256" key="3">
    <source>
        <dbReference type="ARBA" id="ARBA00011207"/>
    </source>
</evidence>
<dbReference type="GO" id="GO:0001664">
    <property type="term" value="F:G protein-coupled receptor binding"/>
    <property type="evidence" value="ECO:0007669"/>
    <property type="project" value="TreeGrafter"/>
</dbReference>
<proteinExistence type="inferred from homology"/>
<evidence type="ECO:0000259" key="9">
    <source>
        <dbReference type="SMART" id="SM00078"/>
    </source>
</evidence>
<dbReference type="InterPro" id="IPR022353">
    <property type="entry name" value="Insulin_CS"/>
</dbReference>
<dbReference type="PANTHER" id="PTHR20968">
    <property type="entry name" value="ILGF DOMAIN-CONTAINING PROTEIN"/>
    <property type="match status" value="1"/>
</dbReference>
<dbReference type="AlphaFoldDB" id="G5BSP6"/>
<keyword evidence="6" id="KW-1015">Disulfide bond</keyword>
<evidence type="ECO:0000256" key="6">
    <source>
        <dbReference type="ARBA" id="ARBA00023157"/>
    </source>
</evidence>
<dbReference type="KEGG" id="hgl:101702142"/>
<gene>
    <name evidence="13" type="primary">Insl5</name>
    <name evidence="10" type="ORF">GW7_01521</name>
</gene>